<organism evidence="2 3">
    <name type="scientific">Aeromonas cavernicola</name>
    <dbReference type="NCBI Taxonomy" id="1006623"/>
    <lineage>
        <taxon>Bacteria</taxon>
        <taxon>Pseudomonadati</taxon>
        <taxon>Pseudomonadota</taxon>
        <taxon>Gammaproteobacteria</taxon>
        <taxon>Aeromonadales</taxon>
        <taxon>Aeromonadaceae</taxon>
        <taxon>Aeromonas</taxon>
    </lineage>
</organism>
<comment type="caution">
    <text evidence="2">The sequence shown here is derived from an EMBL/GenBank/DDBJ whole genome shotgun (WGS) entry which is preliminary data.</text>
</comment>
<feature type="region of interest" description="Disordered" evidence="1">
    <location>
        <begin position="1"/>
        <end position="80"/>
    </location>
</feature>
<dbReference type="EMBL" id="PGGC01000017">
    <property type="protein sequence ID" value="PJG60269.1"/>
    <property type="molecule type" value="Genomic_DNA"/>
</dbReference>
<dbReference type="AlphaFoldDB" id="A0A2H9U8G8"/>
<dbReference type="OrthoDB" id="5588797at2"/>
<sequence length="80" mass="9213">MPNQDLLFPILPRAPATPSSADFKREVNKISAKHRLRKMGTDNRDEQPRRQGQPPTQRDEPVAQTDEQALDPDRHIDLFI</sequence>
<reference evidence="2 3" key="1">
    <citation type="submission" date="2017-11" db="EMBL/GenBank/DDBJ databases">
        <title>Draft genome sequence of environmental isolate Aeromonas cavernicola sp. nov. MDC 2508.</title>
        <authorList>
            <person name="Colston S.M."/>
            <person name="Navarro A."/>
            <person name="Martinez-Murcia A.J."/>
            <person name="Graf J."/>
        </authorList>
    </citation>
    <scope>NUCLEOTIDE SEQUENCE [LARGE SCALE GENOMIC DNA]</scope>
    <source>
        <strain evidence="2 3">MDC 2508</strain>
    </source>
</reference>
<feature type="compositionally biased region" description="Basic and acidic residues" evidence="1">
    <location>
        <begin position="39"/>
        <end position="49"/>
    </location>
</feature>
<gene>
    <name evidence="2" type="ORF">CUC53_02795</name>
</gene>
<keyword evidence="3" id="KW-1185">Reference proteome</keyword>
<proteinExistence type="predicted"/>
<name>A0A2H9U8G8_9GAMM</name>
<feature type="compositionally biased region" description="Basic and acidic residues" evidence="1">
    <location>
        <begin position="71"/>
        <end position="80"/>
    </location>
</feature>
<evidence type="ECO:0000256" key="1">
    <source>
        <dbReference type="SAM" id="MobiDB-lite"/>
    </source>
</evidence>
<dbReference type="RefSeq" id="WP_100292752.1">
    <property type="nucleotide sequence ID" value="NZ_PGGC01000017.1"/>
</dbReference>
<evidence type="ECO:0000313" key="2">
    <source>
        <dbReference type="EMBL" id="PJG60269.1"/>
    </source>
</evidence>
<protein>
    <submittedName>
        <fullName evidence="2">Uncharacterized protein</fullName>
    </submittedName>
</protein>
<accession>A0A2H9U8G8</accession>
<dbReference type="Proteomes" id="UP000235861">
    <property type="component" value="Unassembled WGS sequence"/>
</dbReference>
<evidence type="ECO:0000313" key="3">
    <source>
        <dbReference type="Proteomes" id="UP000235861"/>
    </source>
</evidence>